<dbReference type="PROSITE" id="PS51123">
    <property type="entry name" value="OMPA_2"/>
    <property type="match status" value="1"/>
</dbReference>
<dbReference type="CDD" id="cd07185">
    <property type="entry name" value="OmpA_C-like"/>
    <property type="match status" value="1"/>
</dbReference>
<gene>
    <name evidence="5" type="ORF">ACFFVF_01945</name>
</gene>
<dbReference type="PRINTS" id="PR01021">
    <property type="entry name" value="OMPADOMAIN"/>
</dbReference>
<evidence type="ECO:0000256" key="3">
    <source>
        <dbReference type="PROSITE-ProRule" id="PRU00473"/>
    </source>
</evidence>
<feature type="domain" description="OmpA-like" evidence="4">
    <location>
        <begin position="306"/>
        <end position="431"/>
    </location>
</feature>
<dbReference type="SUPFAM" id="SSF103088">
    <property type="entry name" value="OmpA-like"/>
    <property type="match status" value="1"/>
</dbReference>
<dbReference type="Gene3D" id="3.30.1330.60">
    <property type="entry name" value="OmpA-like domain"/>
    <property type="match status" value="1"/>
</dbReference>
<keyword evidence="6" id="KW-1185">Reference proteome</keyword>
<dbReference type="InterPro" id="IPR036737">
    <property type="entry name" value="OmpA-like_sf"/>
</dbReference>
<comment type="subcellular location">
    <subcellularLocation>
        <location evidence="1">Membrane</location>
    </subcellularLocation>
</comment>
<protein>
    <submittedName>
        <fullName evidence="5">OmpA family protein</fullName>
    </submittedName>
</protein>
<organism evidence="5 6">
    <name type="scientific">Flavobacterium jumunjinense</name>
    <dbReference type="NCBI Taxonomy" id="998845"/>
    <lineage>
        <taxon>Bacteria</taxon>
        <taxon>Pseudomonadati</taxon>
        <taxon>Bacteroidota</taxon>
        <taxon>Flavobacteriia</taxon>
        <taxon>Flavobacteriales</taxon>
        <taxon>Flavobacteriaceae</taxon>
        <taxon>Flavobacterium</taxon>
    </lineage>
</organism>
<evidence type="ECO:0000313" key="5">
    <source>
        <dbReference type="EMBL" id="MFB9095264.1"/>
    </source>
</evidence>
<dbReference type="Proteomes" id="UP001589607">
    <property type="component" value="Unassembled WGS sequence"/>
</dbReference>
<evidence type="ECO:0000313" key="6">
    <source>
        <dbReference type="Proteomes" id="UP001589607"/>
    </source>
</evidence>
<reference evidence="5 6" key="1">
    <citation type="submission" date="2024-09" db="EMBL/GenBank/DDBJ databases">
        <authorList>
            <person name="Sun Q."/>
            <person name="Mori K."/>
        </authorList>
    </citation>
    <scope>NUCLEOTIDE SEQUENCE [LARGE SCALE GENOMIC DNA]</scope>
    <source>
        <strain evidence="5 6">CECT 7955</strain>
    </source>
</reference>
<evidence type="ECO:0000256" key="2">
    <source>
        <dbReference type="ARBA" id="ARBA00023136"/>
    </source>
</evidence>
<dbReference type="InterPro" id="IPR006664">
    <property type="entry name" value="OMP_bac"/>
</dbReference>
<dbReference type="InterPro" id="IPR006665">
    <property type="entry name" value="OmpA-like"/>
</dbReference>
<dbReference type="RefSeq" id="WP_236457335.1">
    <property type="nucleotide sequence ID" value="NZ_CBCSGE010000027.1"/>
</dbReference>
<keyword evidence="2 3" id="KW-0472">Membrane</keyword>
<comment type="caution">
    <text evidence="5">The sequence shown here is derived from an EMBL/GenBank/DDBJ whole genome shotgun (WGS) entry which is preliminary data.</text>
</comment>
<accession>A0ABV5GIT7</accession>
<evidence type="ECO:0000259" key="4">
    <source>
        <dbReference type="PROSITE" id="PS51123"/>
    </source>
</evidence>
<proteinExistence type="predicted"/>
<dbReference type="Pfam" id="PF00691">
    <property type="entry name" value="OmpA"/>
    <property type="match status" value="1"/>
</dbReference>
<name>A0ABV5GIT7_9FLAO</name>
<sequence length="935" mass="104576">MARGIKKIRWTGEGKVFQSRSNLSTKMVIPPGEFVWFKITEWHTGTTAEDKKKDVSWIWQEHDRNTIIWKRLYPSTFKYAIKLPKKLCGSYSYYLEASLSGKTDSNPTGVYINGLCDKKITASKWCSSVDGSDKRKIPFSYGNNIHLNLETEGLNGDRLIVEIYNIQNLRADKQIHVYTNVKVADGEVNLEIKNTATWQGKINNIQDEEKFYIKVKDQATGQYVLDDNKDDEHARFLRIKNKLVANTPEPPVNNTPLKTGEPSVSEKRYELCKFETMSITETTNKDGKVEQKKVLIFDNGKGAKDVKNEEKPITKTIFFNFDSDVLTKEGLEKLQNTLNFLLVNQHSTITINGYACVIGKMEYNKSLSQKRSDAVKKFFADGKLDSRRIFSTGKGEIRATDNKSGADNLKYKDEKVYVEARRVDVSFKYFGHTAKTIVFETIAPSKDKDLLIDITGFQTNACFRETDKHKKETKITSTEYKAPLVKSGEHITFPIHSALSTWNIAPLQYIWPKWNLVEGAIGNGIDSAEEYNVFIHSCRYFSEKDHSTVLVRAYPDIKWELAFFLNLTNDLSVKWQNQPESKVKELQKKAGKIGAEKRWQQKDASFGFSLKGEWDKGDSGSFNRSKEFKAEYEAKFKKLYGIFSSIGALSEGITSKTKGQIRNIGFKGLPMTIAIKPPNLNIKGTWFLEKTKQKNSTQEVVGTNVDISFNADPLIGLELTIDLLCTAVGLVAGAVSGGTAAPGAVRLYGIIKGKMNTGVDFGNDDFGAKVSSDVFIDLVISSVIKTAIGFSFNTANDTGESKKGKLETTNTLKLELKAGIWVKAEISLVVVKADVYFEVSGKGSASITFGHKVNYDSKGLIYRPQLGFDGLNAEYVIKGKVGLSSKKTVLGTKPESTDEGVISQGKYNEVIPKFDVIKSLEELFGLSADIPLIKN</sequence>
<dbReference type="EMBL" id="JBHMEY010000005">
    <property type="protein sequence ID" value="MFB9095264.1"/>
    <property type="molecule type" value="Genomic_DNA"/>
</dbReference>
<evidence type="ECO:0000256" key="1">
    <source>
        <dbReference type="ARBA" id="ARBA00004370"/>
    </source>
</evidence>